<gene>
    <name evidence="4" type="ORF">AN217_16640</name>
</gene>
<dbReference type="Pfam" id="PF13561">
    <property type="entry name" value="adh_short_C2"/>
    <property type="match status" value="1"/>
</dbReference>
<dbReference type="InterPro" id="IPR057326">
    <property type="entry name" value="KR_dom"/>
</dbReference>
<dbReference type="EMBL" id="LJGV01000022">
    <property type="protein sequence ID" value="OEV01328.1"/>
    <property type="molecule type" value="Genomic_DNA"/>
</dbReference>
<dbReference type="PRINTS" id="PR00081">
    <property type="entry name" value="GDHRDH"/>
</dbReference>
<proteinExistence type="inferred from homology"/>
<evidence type="ECO:0000256" key="2">
    <source>
        <dbReference type="ARBA" id="ARBA00023002"/>
    </source>
</evidence>
<dbReference type="Proteomes" id="UP000175829">
    <property type="component" value="Unassembled WGS sequence"/>
</dbReference>
<dbReference type="SMART" id="SM00822">
    <property type="entry name" value="PKS_KR"/>
    <property type="match status" value="1"/>
</dbReference>
<dbReference type="InterPro" id="IPR002347">
    <property type="entry name" value="SDR_fam"/>
</dbReference>
<dbReference type="SUPFAM" id="SSF51735">
    <property type="entry name" value="NAD(P)-binding Rossmann-fold domains"/>
    <property type="match status" value="1"/>
</dbReference>
<dbReference type="PATRIC" id="fig|943816.4.peg.2800"/>
<protein>
    <submittedName>
        <fullName evidence="4">Short-chain dehydrogenase</fullName>
    </submittedName>
</protein>
<evidence type="ECO:0000256" key="1">
    <source>
        <dbReference type="ARBA" id="ARBA00006484"/>
    </source>
</evidence>
<dbReference type="InterPro" id="IPR036291">
    <property type="entry name" value="NAD(P)-bd_dom_sf"/>
</dbReference>
<accession>A0A1E7KBL6</accession>
<dbReference type="RefSeq" id="WP_069993326.1">
    <property type="nucleotide sequence ID" value="NZ_LJGV01000022.1"/>
</dbReference>
<dbReference type="GO" id="GO:0016491">
    <property type="term" value="F:oxidoreductase activity"/>
    <property type="evidence" value="ECO:0007669"/>
    <property type="project" value="UniProtKB-KW"/>
</dbReference>
<comment type="similarity">
    <text evidence="1">Belongs to the short-chain dehydrogenases/reductases (SDR) family.</text>
</comment>
<evidence type="ECO:0000259" key="3">
    <source>
        <dbReference type="SMART" id="SM00822"/>
    </source>
</evidence>
<dbReference type="Gene3D" id="3.40.50.720">
    <property type="entry name" value="NAD(P)-binding Rossmann-like Domain"/>
    <property type="match status" value="1"/>
</dbReference>
<dbReference type="PANTHER" id="PTHR43639:SF1">
    <property type="entry name" value="SHORT-CHAIN DEHYDROGENASE_REDUCTASE FAMILY PROTEIN"/>
    <property type="match status" value="1"/>
</dbReference>
<evidence type="ECO:0000313" key="4">
    <source>
        <dbReference type="EMBL" id="OEV01328.1"/>
    </source>
</evidence>
<dbReference type="AlphaFoldDB" id="A0A1E7KBL6"/>
<reference evidence="4 5" key="1">
    <citation type="journal article" date="2016" name="Front. Microbiol.">
        <title>Comparative Genomics Analysis of Streptomyces Species Reveals Their Adaptation to the Marine Environment and Their Diversity at the Genomic Level.</title>
        <authorList>
            <person name="Tian X."/>
            <person name="Zhang Z."/>
            <person name="Yang T."/>
            <person name="Chen M."/>
            <person name="Li J."/>
            <person name="Chen F."/>
            <person name="Yang J."/>
            <person name="Li W."/>
            <person name="Zhang B."/>
            <person name="Zhang Z."/>
            <person name="Wu J."/>
            <person name="Zhang C."/>
            <person name="Long L."/>
            <person name="Xiao J."/>
        </authorList>
    </citation>
    <scope>NUCLEOTIDE SEQUENCE [LARGE SCALE GENOMIC DNA]</scope>
    <source>
        <strain evidence="4 5">SCSIO M10379</strain>
    </source>
</reference>
<keyword evidence="2" id="KW-0560">Oxidoreductase</keyword>
<dbReference type="PANTHER" id="PTHR43639">
    <property type="entry name" value="OXIDOREDUCTASE, SHORT-CHAIN DEHYDROGENASE/REDUCTASE FAMILY (AFU_ORTHOLOGUE AFUA_5G02870)"/>
    <property type="match status" value="1"/>
</dbReference>
<dbReference type="PRINTS" id="PR00080">
    <property type="entry name" value="SDRFAMILY"/>
</dbReference>
<comment type="caution">
    <text evidence="4">The sequence shown here is derived from an EMBL/GenBank/DDBJ whole genome shotgun (WGS) entry which is preliminary data.</text>
</comment>
<name>A0A1E7KBL6_9ACTN</name>
<organism evidence="4 5">
    <name type="scientific">Streptomyces qinglanensis</name>
    <dbReference type="NCBI Taxonomy" id="943816"/>
    <lineage>
        <taxon>Bacteria</taxon>
        <taxon>Bacillati</taxon>
        <taxon>Actinomycetota</taxon>
        <taxon>Actinomycetes</taxon>
        <taxon>Kitasatosporales</taxon>
        <taxon>Streptomycetaceae</taxon>
        <taxon>Streptomyces</taxon>
    </lineage>
</organism>
<evidence type="ECO:0000313" key="5">
    <source>
        <dbReference type="Proteomes" id="UP000175829"/>
    </source>
</evidence>
<sequence length="251" mass="26137">MTRIALITGANRGLGRSTALHLAEAGTDVLLTYRSHPDEAEAVVAQLRALGRTAVALPLDTSNTAAFPAFADTVRGVLKEHWDREDFDILLNNAGHGVHKPFAETTEEEFDGLMNVHVKGVFFLTKTLLPLLGDGSTILNISTGLTRFVAAETSAYAAAKGAVEVLTRYLAKELGPRGIAVNVLAPGATATDFGGGAVRDQQETRSALGAVTAMGRVGEADDIGAAAAALLAEGTSWITGQRIEASGGMLL</sequence>
<feature type="domain" description="Ketoreductase" evidence="3">
    <location>
        <begin position="3"/>
        <end position="187"/>
    </location>
</feature>